<dbReference type="SUPFAM" id="SSF55729">
    <property type="entry name" value="Acyl-CoA N-acyltransferases (Nat)"/>
    <property type="match status" value="1"/>
</dbReference>
<sequence length="395" mass="44041">MAMAAEHDYPSASAGVGNGGAIAHVRLYQSFAEAEVIWRGMETRDHFYTPFQRFDFLNVWQIHTGPFEHTTPLIVVALDADNRPLMLMPLATVRDNGVHVARFLGGKHSTFNMPIWRRDFAARATKADLDLVFQSVAAHGIDILALTQQPKEWHGNANPFAQLPGQPSANACPLLQVRPGATREEVISSGMRYRIRQKERKLSVLPGYRYFVARTDEDITRALDYFFATKPLRMAAQNLPNVFAAPHIEAFVRAACLTEIAGGYRAIDVHAIECRDEILAMFGGVADGHRYSMMFNTYTMSENARHSPGMVLLRNVIDHDVARGFTGFDLGIGAAGYKLHFCKGEQQIFDCFIPFTARGRLAALGMSSLNHAKRIVKQNPTLVSMANRLRAAIHR</sequence>
<accession>F8BX57</accession>
<dbReference type="Proteomes" id="UP000007730">
    <property type="component" value="Chromosome"/>
</dbReference>
<organism evidence="2 3">
    <name type="scientific">Afipia carboxidovorans (strain ATCC 49405 / DSM 1227 / KCTC 32145 / OM5)</name>
    <name type="common">Oligotropha carboxidovorans</name>
    <dbReference type="NCBI Taxonomy" id="504832"/>
    <lineage>
        <taxon>Bacteria</taxon>
        <taxon>Pseudomonadati</taxon>
        <taxon>Pseudomonadota</taxon>
        <taxon>Alphaproteobacteria</taxon>
        <taxon>Hyphomicrobiales</taxon>
        <taxon>Nitrobacteraceae</taxon>
        <taxon>Afipia</taxon>
    </lineage>
</organism>
<dbReference type="eggNOG" id="COG5653">
    <property type="taxonomic scope" value="Bacteria"/>
</dbReference>
<dbReference type="KEGG" id="ocg:OCA5_c21300"/>
<gene>
    <name evidence="2" type="ordered locus">OCA5_c21300</name>
</gene>
<reference evidence="2 3" key="1">
    <citation type="journal article" date="2011" name="J. Bacteriol.">
        <title>Complete genome sequences of the chemolithoautotrophic Oligotropha carboxidovorans strains OM4 and OM5.</title>
        <authorList>
            <person name="Volland S."/>
            <person name="Rachinger M."/>
            <person name="Strittmatter A."/>
            <person name="Daniel R."/>
            <person name="Gottschalk G."/>
            <person name="Meyer O."/>
        </authorList>
    </citation>
    <scope>NUCLEOTIDE SEQUENCE [LARGE SCALE GENOMIC DNA]</scope>
    <source>
        <strain evidence="3">ATCC 49405 / DSM 1227 / KCTC 32145 / OM5</strain>
    </source>
</reference>
<dbReference type="PATRIC" id="fig|504832.7.peg.2251"/>
<evidence type="ECO:0000259" key="1">
    <source>
        <dbReference type="Pfam" id="PF13480"/>
    </source>
</evidence>
<dbReference type="RefSeq" id="WP_013913169.1">
    <property type="nucleotide sequence ID" value="NC_015684.1"/>
</dbReference>
<dbReference type="HOGENOM" id="CLU_046277_2_0_5"/>
<dbReference type="InterPro" id="IPR038740">
    <property type="entry name" value="BioF2-like_GNAT_dom"/>
</dbReference>
<evidence type="ECO:0000313" key="3">
    <source>
        <dbReference type="Proteomes" id="UP000007730"/>
    </source>
</evidence>
<dbReference type="InterPro" id="IPR016181">
    <property type="entry name" value="Acyl_CoA_acyltransferase"/>
</dbReference>
<dbReference type="OrthoDB" id="8193702at2"/>
<dbReference type="EMBL" id="CP002826">
    <property type="protein sequence ID" value="AEI06834.1"/>
    <property type="molecule type" value="Genomic_DNA"/>
</dbReference>
<proteinExistence type="predicted"/>
<feature type="domain" description="BioF2-like acetyltransferase" evidence="1">
    <location>
        <begin position="191"/>
        <end position="338"/>
    </location>
</feature>
<dbReference type="STRING" id="504832.OCA5_c21300"/>
<evidence type="ECO:0000313" key="2">
    <source>
        <dbReference type="EMBL" id="AEI06834.1"/>
    </source>
</evidence>
<keyword evidence="3" id="KW-1185">Reference proteome</keyword>
<name>F8BX57_AFIC5</name>
<dbReference type="AlphaFoldDB" id="F8BX57"/>
<dbReference type="Pfam" id="PF13480">
    <property type="entry name" value="Acetyltransf_6"/>
    <property type="match status" value="1"/>
</dbReference>
<protein>
    <recommendedName>
        <fullName evidence="1">BioF2-like acetyltransferase domain-containing protein</fullName>
    </recommendedName>
</protein>